<protein>
    <submittedName>
        <fullName evidence="1">Uncharacterized protein</fullName>
    </submittedName>
</protein>
<organism evidence="1">
    <name type="scientific">Cuerna arida</name>
    <dbReference type="NCBI Taxonomy" id="1464854"/>
    <lineage>
        <taxon>Eukaryota</taxon>
        <taxon>Metazoa</taxon>
        <taxon>Ecdysozoa</taxon>
        <taxon>Arthropoda</taxon>
        <taxon>Hexapoda</taxon>
        <taxon>Insecta</taxon>
        <taxon>Pterygota</taxon>
        <taxon>Neoptera</taxon>
        <taxon>Paraneoptera</taxon>
        <taxon>Hemiptera</taxon>
        <taxon>Auchenorrhyncha</taxon>
        <taxon>Membracoidea</taxon>
        <taxon>Cicadellidae</taxon>
        <taxon>Cicadellinae</taxon>
        <taxon>Proconiini</taxon>
        <taxon>Cuerna</taxon>
    </lineage>
</organism>
<dbReference type="EMBL" id="GECZ01005177">
    <property type="protein sequence ID" value="JAS64592.1"/>
    <property type="molecule type" value="Transcribed_RNA"/>
</dbReference>
<dbReference type="PANTHER" id="PTHR34444">
    <property type="entry name" value="LOC361192"/>
    <property type="match status" value="1"/>
</dbReference>
<proteinExistence type="predicted"/>
<gene>
    <name evidence="1" type="ORF">g.6961</name>
</gene>
<dbReference type="PANTHER" id="PTHR34444:SF3">
    <property type="match status" value="1"/>
</dbReference>
<name>A0A1B6GQ76_9HEMI</name>
<sequence length="137" mass="16699">MPKAWFTPQQYIQARQYTWQKLESDKNLVLVDIPDNEKITYFNRPRKQIKKSQYDILFHFEHGWDQKMWRSDRSNPKIFQDGIHNEEEERIVPVLTSSIYGHRRTNLERKPLFVNKRFQSTREFYRVNGVNMKPSHG</sequence>
<dbReference type="AlphaFoldDB" id="A0A1B6GQ76"/>
<reference evidence="1" key="1">
    <citation type="submission" date="2015-11" db="EMBL/GenBank/DDBJ databases">
        <title>De novo transcriptome assembly of four potential Pierce s Disease insect vectors from Arizona vineyards.</title>
        <authorList>
            <person name="Tassone E.E."/>
        </authorList>
    </citation>
    <scope>NUCLEOTIDE SEQUENCE</scope>
</reference>
<dbReference type="Pfam" id="PF15074">
    <property type="entry name" value="CFAP90"/>
    <property type="match status" value="1"/>
</dbReference>
<feature type="non-terminal residue" evidence="1">
    <location>
        <position position="137"/>
    </location>
</feature>
<accession>A0A1B6GQ76</accession>
<dbReference type="InterPro" id="IPR027901">
    <property type="entry name" value="CFAP90"/>
</dbReference>
<evidence type="ECO:0000313" key="1">
    <source>
        <dbReference type="EMBL" id="JAS64592.1"/>
    </source>
</evidence>